<dbReference type="Gene3D" id="3.50.50.60">
    <property type="entry name" value="FAD/NAD(P)-binding domain"/>
    <property type="match status" value="2"/>
</dbReference>
<dbReference type="Gene3D" id="3.40.250.10">
    <property type="entry name" value="Rhodanese-like domain"/>
    <property type="match status" value="1"/>
</dbReference>
<dbReference type="SMART" id="SM00450">
    <property type="entry name" value="RHOD"/>
    <property type="match status" value="1"/>
</dbReference>
<dbReference type="Pfam" id="PF07992">
    <property type="entry name" value="Pyr_redox_2"/>
    <property type="match status" value="1"/>
</dbReference>
<evidence type="ECO:0000256" key="2">
    <source>
        <dbReference type="ARBA" id="ARBA00009130"/>
    </source>
</evidence>
<dbReference type="InterPro" id="IPR023753">
    <property type="entry name" value="FAD/NAD-binding_dom"/>
</dbReference>
<dbReference type="GO" id="GO:0016491">
    <property type="term" value="F:oxidoreductase activity"/>
    <property type="evidence" value="ECO:0007669"/>
    <property type="project" value="InterPro"/>
</dbReference>
<reference evidence="6 7" key="1">
    <citation type="submission" date="2019-09" db="EMBL/GenBank/DDBJ databases">
        <title>Draft genome sequence of Ginsengibacter sp. BR5-29.</title>
        <authorList>
            <person name="Im W.-T."/>
        </authorList>
    </citation>
    <scope>NUCLEOTIDE SEQUENCE [LARGE SCALE GENOMIC DNA]</scope>
    <source>
        <strain evidence="6 7">BR5-29</strain>
    </source>
</reference>
<dbReference type="SUPFAM" id="SSF55424">
    <property type="entry name" value="FAD/NAD-linked reductases, dimerisation (C-terminal) domain"/>
    <property type="match status" value="1"/>
</dbReference>
<dbReference type="PRINTS" id="PR00411">
    <property type="entry name" value="PNDRDTASEI"/>
</dbReference>
<keyword evidence="3" id="KW-0285">Flavoprotein</keyword>
<organism evidence="6 7">
    <name type="scientific">Ginsengibacter hankyongi</name>
    <dbReference type="NCBI Taxonomy" id="2607284"/>
    <lineage>
        <taxon>Bacteria</taxon>
        <taxon>Pseudomonadati</taxon>
        <taxon>Bacteroidota</taxon>
        <taxon>Chitinophagia</taxon>
        <taxon>Chitinophagales</taxon>
        <taxon>Chitinophagaceae</taxon>
        <taxon>Ginsengibacter</taxon>
    </lineage>
</organism>
<name>A0A5J5IM58_9BACT</name>
<accession>A0A5J5IM58</accession>
<dbReference type="InterPro" id="IPR036873">
    <property type="entry name" value="Rhodanese-like_dom_sf"/>
</dbReference>
<dbReference type="PRINTS" id="PR00368">
    <property type="entry name" value="FADPNR"/>
</dbReference>
<dbReference type="InterPro" id="IPR016156">
    <property type="entry name" value="FAD/NAD-linked_Rdtase_dimer_sf"/>
</dbReference>
<dbReference type="EMBL" id="VYQF01000001">
    <property type="protein sequence ID" value="KAA9040582.1"/>
    <property type="molecule type" value="Genomic_DNA"/>
</dbReference>
<protein>
    <submittedName>
        <fullName evidence="6">CoA-disulfide reductase</fullName>
    </submittedName>
</protein>
<comment type="similarity">
    <text evidence="2">Belongs to the class-III pyridine nucleotide-disulfide oxidoreductase family.</text>
</comment>
<sequence length="565" mass="62104">MKYIIIGAVAGGASTAARLRRLDEHAKIIIFEKGEYISYANCGLPYYIGDVIKDRNKLFVQTATSFNKRFNIDVRITTLITAIDPAKKNVTANNQITGEAYEETYDKLILSPGAEPLQPPLPGIGSEGIFTLRNVKDTDYIKSYVKKKHVKKAVVIGAGFIGLEMAENFHDIGLEVTIIEMGNQVLAPVDFPIAAIVQQHIRTHGVDLRLGVAVTGFTKIGQQIEISLNNGEVLTADMVLLSIGVRPDTRLAIQAGLKTGTAKGIWVNEYLQTSNPDIYAVGDAIEFENPITGQSMITSLAGPANKQGRICANNVVLGDVQKYKGSINTAIVKVFDMTVGTAGTASKHLKTANIDHVVSTTFNGSHAAYYPNAKQMTMQIAFSSTDGRLLSAQIAGYDGVDKRLDILSSFIKQNKTIYELAEFEHAYAPPYSSAKDPVNMAGFVAENILMKRLEVFYWNELENLKPQDILLDVRRADEYIAGKIGKAINIPVDEIRTRLIEIPKDKNIYIYCEAGLRGYLAQRILKQNGFNNVKNLSGGYNVWKSCMAETWIVNNAKQNGLALQD</sequence>
<evidence type="ECO:0000259" key="5">
    <source>
        <dbReference type="PROSITE" id="PS50206"/>
    </source>
</evidence>
<dbReference type="RefSeq" id="WP_150412642.1">
    <property type="nucleotide sequence ID" value="NZ_VYQF01000001.1"/>
</dbReference>
<evidence type="ECO:0000256" key="1">
    <source>
        <dbReference type="ARBA" id="ARBA00001974"/>
    </source>
</evidence>
<dbReference type="Pfam" id="PF02852">
    <property type="entry name" value="Pyr_redox_dim"/>
    <property type="match status" value="1"/>
</dbReference>
<comment type="caution">
    <text evidence="6">The sequence shown here is derived from an EMBL/GenBank/DDBJ whole genome shotgun (WGS) entry which is preliminary data.</text>
</comment>
<dbReference type="InterPro" id="IPR004099">
    <property type="entry name" value="Pyr_nucl-diS_OxRdtase_dimer"/>
</dbReference>
<dbReference type="InterPro" id="IPR036188">
    <property type="entry name" value="FAD/NAD-bd_sf"/>
</dbReference>
<keyword evidence="7" id="KW-1185">Reference proteome</keyword>
<feature type="domain" description="Rhodanese" evidence="5">
    <location>
        <begin position="464"/>
        <end position="552"/>
    </location>
</feature>
<dbReference type="InterPro" id="IPR050260">
    <property type="entry name" value="FAD-bd_OxRdtase"/>
</dbReference>
<keyword evidence="4" id="KW-0274">FAD</keyword>
<dbReference type="PROSITE" id="PS50206">
    <property type="entry name" value="RHODANESE_3"/>
    <property type="match status" value="1"/>
</dbReference>
<dbReference type="Pfam" id="PF00581">
    <property type="entry name" value="Rhodanese"/>
    <property type="match status" value="1"/>
</dbReference>
<gene>
    <name evidence="6" type="ORF">FW778_00635</name>
</gene>
<proteinExistence type="inferred from homology"/>
<dbReference type="AlphaFoldDB" id="A0A5J5IM58"/>
<dbReference type="InterPro" id="IPR001763">
    <property type="entry name" value="Rhodanese-like_dom"/>
</dbReference>
<evidence type="ECO:0000256" key="3">
    <source>
        <dbReference type="ARBA" id="ARBA00022630"/>
    </source>
</evidence>
<dbReference type="PANTHER" id="PTHR43429">
    <property type="entry name" value="PYRIDINE NUCLEOTIDE-DISULFIDE OXIDOREDUCTASE DOMAIN-CONTAINING"/>
    <property type="match status" value="1"/>
</dbReference>
<comment type="cofactor">
    <cofactor evidence="1">
        <name>FAD</name>
        <dbReference type="ChEBI" id="CHEBI:57692"/>
    </cofactor>
</comment>
<evidence type="ECO:0000256" key="4">
    <source>
        <dbReference type="ARBA" id="ARBA00022827"/>
    </source>
</evidence>
<dbReference type="SUPFAM" id="SSF52821">
    <property type="entry name" value="Rhodanese/Cell cycle control phosphatase"/>
    <property type="match status" value="1"/>
</dbReference>
<dbReference type="Proteomes" id="UP000326903">
    <property type="component" value="Unassembled WGS sequence"/>
</dbReference>
<evidence type="ECO:0000313" key="6">
    <source>
        <dbReference type="EMBL" id="KAA9040582.1"/>
    </source>
</evidence>
<evidence type="ECO:0000313" key="7">
    <source>
        <dbReference type="Proteomes" id="UP000326903"/>
    </source>
</evidence>
<dbReference type="SUPFAM" id="SSF51905">
    <property type="entry name" value="FAD/NAD(P)-binding domain"/>
    <property type="match status" value="1"/>
</dbReference>